<evidence type="ECO:0000313" key="1">
    <source>
        <dbReference type="EMBL" id="VAX00949.1"/>
    </source>
</evidence>
<proteinExistence type="predicted"/>
<dbReference type="EMBL" id="UOFS01000046">
    <property type="protein sequence ID" value="VAX00949.1"/>
    <property type="molecule type" value="Genomic_DNA"/>
</dbReference>
<accession>A0A3B1A5C4</accession>
<reference evidence="1" key="1">
    <citation type="submission" date="2018-06" db="EMBL/GenBank/DDBJ databases">
        <authorList>
            <person name="Zhirakovskaya E."/>
        </authorList>
    </citation>
    <scope>NUCLEOTIDE SEQUENCE</scope>
</reference>
<sequence>MHLSIATSAYAEERRLLLITKPDYKPSPLDKNELRRLFLGIPVYRKGERLIPLVNKSGDLCYQVFLQSILGMSQKRYERVLVSGFYRQGVRSPTVYTSQDNLLLDLKNKKLGISFLFDNDSGEEKNFNVVQEIWVSDTP</sequence>
<gene>
    <name evidence="1" type="ORF">MNBD_GAMMA22-976</name>
</gene>
<dbReference type="AlphaFoldDB" id="A0A3B1A5C4"/>
<organism evidence="1">
    <name type="scientific">hydrothermal vent metagenome</name>
    <dbReference type="NCBI Taxonomy" id="652676"/>
    <lineage>
        <taxon>unclassified sequences</taxon>
        <taxon>metagenomes</taxon>
        <taxon>ecological metagenomes</taxon>
    </lineage>
</organism>
<protein>
    <submittedName>
        <fullName evidence="1">Uncharacterized protein</fullName>
    </submittedName>
</protein>
<name>A0A3B1A5C4_9ZZZZ</name>